<accession>A0A0W0YX87</accession>
<dbReference type="InterPro" id="IPR050238">
    <property type="entry name" value="DNA_Rep/Repair_Clamp_Loader"/>
</dbReference>
<dbReference type="EMBL" id="LNYW01000035">
    <property type="protein sequence ID" value="KTD61474.1"/>
    <property type="molecule type" value="Genomic_DNA"/>
</dbReference>
<dbReference type="STRING" id="1122169.Lsha_1231"/>
<organism evidence="4 5">
    <name type="scientific">Legionella shakespearei DSM 23087</name>
    <dbReference type="NCBI Taxonomy" id="1122169"/>
    <lineage>
        <taxon>Bacteria</taxon>
        <taxon>Pseudomonadati</taxon>
        <taxon>Pseudomonadota</taxon>
        <taxon>Gammaproteobacteria</taxon>
        <taxon>Legionellales</taxon>
        <taxon>Legionellaceae</taxon>
        <taxon>Legionella</taxon>
    </lineage>
</organism>
<dbReference type="InterPro" id="IPR027417">
    <property type="entry name" value="P-loop_NTPase"/>
</dbReference>
<dbReference type="PATRIC" id="fig|1122169.6.peg.1419"/>
<dbReference type="GO" id="GO:0006261">
    <property type="term" value="P:DNA-templated DNA replication"/>
    <property type="evidence" value="ECO:0007669"/>
    <property type="project" value="TreeGrafter"/>
</dbReference>
<dbReference type="Gene3D" id="3.40.50.300">
    <property type="entry name" value="P-loop containing nucleotide triphosphate hydrolases"/>
    <property type="match status" value="1"/>
</dbReference>
<dbReference type="AlphaFoldDB" id="A0A0W0YX87"/>
<keyword evidence="2" id="KW-0808">Transferase</keyword>
<evidence type="ECO:0000256" key="2">
    <source>
        <dbReference type="ARBA" id="ARBA00022932"/>
    </source>
</evidence>
<keyword evidence="2" id="KW-0548">Nucleotidyltransferase</keyword>
<dbReference type="eggNOG" id="COG0470">
    <property type="taxonomic scope" value="Bacteria"/>
</dbReference>
<evidence type="ECO:0000313" key="4">
    <source>
        <dbReference type="EMBL" id="KTD61474.1"/>
    </source>
</evidence>
<keyword evidence="2" id="KW-0239">DNA-directed DNA polymerase</keyword>
<dbReference type="EC" id="2.7.7.7" evidence="1"/>
<keyword evidence="5" id="KW-1185">Reference proteome</keyword>
<dbReference type="GO" id="GO:0003887">
    <property type="term" value="F:DNA-directed DNA polymerase activity"/>
    <property type="evidence" value="ECO:0007669"/>
    <property type="project" value="UniProtKB-KW"/>
</dbReference>
<sequence>MNHIEQWKKIQTAATHQRIPQAMLFVGPLHCALADFAIRIMQLLHCKINSQEPCLACLDCTMVQNSEHPDVLWVKPEKAGSAIKIDQVRELQNSAFLTPQRAQHRIIVLEAADKMNTASANALLKILEEPADHTVFILIAQQLSTVLPTILSRCQILTFSSPDDARENNLLALGDKYPEESERSAIVKQSEVILEGLIALIEQREHPCILAAQWSQYELGTLLWFLYLVYSQLQYMHFTATASSGPAIKQLQRLLALSNPILIFSQIDKINTLLKKLSHNMNINHTLVLEDLLFSLISK</sequence>
<comment type="caution">
    <text evidence="4">The sequence shown here is derived from an EMBL/GenBank/DDBJ whole genome shotgun (WGS) entry which is preliminary data.</text>
</comment>
<dbReference type="Pfam" id="PF13177">
    <property type="entry name" value="DNA_pol3_delta2"/>
    <property type="match status" value="1"/>
</dbReference>
<proteinExistence type="predicted"/>
<evidence type="ECO:0000256" key="1">
    <source>
        <dbReference type="ARBA" id="ARBA00012417"/>
    </source>
</evidence>
<protein>
    <recommendedName>
        <fullName evidence="1">DNA-directed DNA polymerase</fullName>
        <ecNumber evidence="1">2.7.7.7</ecNumber>
    </recommendedName>
</protein>
<dbReference type="Proteomes" id="UP000054600">
    <property type="component" value="Unassembled WGS sequence"/>
</dbReference>
<dbReference type="PANTHER" id="PTHR11669">
    <property type="entry name" value="REPLICATION FACTOR C / DNA POLYMERASE III GAMMA-TAU SUBUNIT"/>
    <property type="match status" value="1"/>
</dbReference>
<gene>
    <name evidence="4" type="primary">holB</name>
    <name evidence="4" type="ORF">Lsha_1231</name>
</gene>
<dbReference type="SUPFAM" id="SSF52540">
    <property type="entry name" value="P-loop containing nucleoside triphosphate hydrolases"/>
    <property type="match status" value="1"/>
</dbReference>
<name>A0A0W0YX87_9GAMM</name>
<dbReference type="OrthoDB" id="9811073at2"/>
<reference evidence="4 5" key="1">
    <citation type="submission" date="2015-11" db="EMBL/GenBank/DDBJ databases">
        <title>Genomic analysis of 38 Legionella species identifies large and diverse effector repertoires.</title>
        <authorList>
            <person name="Burstein D."/>
            <person name="Amaro F."/>
            <person name="Zusman T."/>
            <person name="Lifshitz Z."/>
            <person name="Cohen O."/>
            <person name="Gilbert J.A."/>
            <person name="Pupko T."/>
            <person name="Shuman H.A."/>
            <person name="Segal G."/>
        </authorList>
    </citation>
    <scope>NUCLEOTIDE SEQUENCE [LARGE SCALE GENOMIC DNA]</scope>
    <source>
        <strain evidence="4 5">ATCC 49655</strain>
    </source>
</reference>
<dbReference type="RefSeq" id="WP_018576560.1">
    <property type="nucleotide sequence ID" value="NZ_KB892388.1"/>
</dbReference>
<evidence type="ECO:0000256" key="3">
    <source>
        <dbReference type="ARBA" id="ARBA00049244"/>
    </source>
</evidence>
<comment type="catalytic activity">
    <reaction evidence="3">
        <text>DNA(n) + a 2'-deoxyribonucleoside 5'-triphosphate = DNA(n+1) + diphosphate</text>
        <dbReference type="Rhea" id="RHEA:22508"/>
        <dbReference type="Rhea" id="RHEA-COMP:17339"/>
        <dbReference type="Rhea" id="RHEA-COMP:17340"/>
        <dbReference type="ChEBI" id="CHEBI:33019"/>
        <dbReference type="ChEBI" id="CHEBI:61560"/>
        <dbReference type="ChEBI" id="CHEBI:173112"/>
        <dbReference type="EC" id="2.7.7.7"/>
    </reaction>
</comment>
<evidence type="ECO:0000313" key="5">
    <source>
        <dbReference type="Proteomes" id="UP000054600"/>
    </source>
</evidence>
<dbReference type="PANTHER" id="PTHR11669:SF8">
    <property type="entry name" value="DNA POLYMERASE III SUBUNIT DELTA"/>
    <property type="match status" value="1"/>
</dbReference>